<feature type="transmembrane region" description="Helical" evidence="2">
    <location>
        <begin position="37"/>
        <end position="53"/>
    </location>
</feature>
<reference evidence="3" key="1">
    <citation type="submission" date="2023-03" db="EMBL/GenBank/DDBJ databases">
        <title>Massive genome expansion in bonnet fungi (Mycena s.s.) driven by repeated elements and novel gene families across ecological guilds.</title>
        <authorList>
            <consortium name="Lawrence Berkeley National Laboratory"/>
            <person name="Harder C.B."/>
            <person name="Miyauchi S."/>
            <person name="Viragh M."/>
            <person name="Kuo A."/>
            <person name="Thoen E."/>
            <person name="Andreopoulos B."/>
            <person name="Lu D."/>
            <person name="Skrede I."/>
            <person name="Drula E."/>
            <person name="Henrissat B."/>
            <person name="Morin E."/>
            <person name="Kohler A."/>
            <person name="Barry K."/>
            <person name="LaButti K."/>
            <person name="Morin E."/>
            <person name="Salamov A."/>
            <person name="Lipzen A."/>
            <person name="Mereny Z."/>
            <person name="Hegedus B."/>
            <person name="Baldrian P."/>
            <person name="Stursova M."/>
            <person name="Weitz H."/>
            <person name="Taylor A."/>
            <person name="Grigoriev I.V."/>
            <person name="Nagy L.G."/>
            <person name="Martin F."/>
            <person name="Kauserud H."/>
        </authorList>
    </citation>
    <scope>NUCLEOTIDE SEQUENCE</scope>
    <source>
        <strain evidence="3">CBHHK002</strain>
    </source>
</reference>
<protein>
    <submittedName>
        <fullName evidence="3">Uncharacterized protein</fullName>
    </submittedName>
</protein>
<dbReference type="AlphaFoldDB" id="A0AAD6Z2G2"/>
<keyword evidence="2" id="KW-0812">Transmembrane</keyword>
<keyword evidence="4" id="KW-1185">Reference proteome</keyword>
<gene>
    <name evidence="3" type="ORF">DFH08DRAFT_976976</name>
</gene>
<keyword evidence="2" id="KW-1133">Transmembrane helix</keyword>
<feature type="transmembrane region" description="Helical" evidence="2">
    <location>
        <begin position="6"/>
        <end position="25"/>
    </location>
</feature>
<dbReference type="EMBL" id="JARIHO010000104">
    <property type="protein sequence ID" value="KAJ7303634.1"/>
    <property type="molecule type" value="Genomic_DNA"/>
</dbReference>
<proteinExistence type="predicted"/>
<accession>A0AAD6Z2G2</accession>
<sequence length="137" mass="15108">MKEILSYTALVGWVVRCLVFVLVHATRLHRSPLPRSSLLPIPLYAIFFLPFMLTSTLTQPPPLDEDDVALLFKDVHRGRTVVPPHAVPVKPTVVRWDPARALGVENVVVMEAEEAGVHESDGGEGGPGARGEDVRRR</sequence>
<keyword evidence="2" id="KW-0472">Membrane</keyword>
<dbReference type="Proteomes" id="UP001218218">
    <property type="component" value="Unassembled WGS sequence"/>
</dbReference>
<evidence type="ECO:0000313" key="3">
    <source>
        <dbReference type="EMBL" id="KAJ7303634.1"/>
    </source>
</evidence>
<comment type="caution">
    <text evidence="3">The sequence shown here is derived from an EMBL/GenBank/DDBJ whole genome shotgun (WGS) entry which is preliminary data.</text>
</comment>
<name>A0AAD6Z2G2_9AGAR</name>
<evidence type="ECO:0000256" key="2">
    <source>
        <dbReference type="SAM" id="Phobius"/>
    </source>
</evidence>
<evidence type="ECO:0000256" key="1">
    <source>
        <dbReference type="SAM" id="MobiDB-lite"/>
    </source>
</evidence>
<feature type="region of interest" description="Disordered" evidence="1">
    <location>
        <begin position="114"/>
        <end position="137"/>
    </location>
</feature>
<organism evidence="3 4">
    <name type="scientific">Mycena albidolilacea</name>
    <dbReference type="NCBI Taxonomy" id="1033008"/>
    <lineage>
        <taxon>Eukaryota</taxon>
        <taxon>Fungi</taxon>
        <taxon>Dikarya</taxon>
        <taxon>Basidiomycota</taxon>
        <taxon>Agaricomycotina</taxon>
        <taxon>Agaricomycetes</taxon>
        <taxon>Agaricomycetidae</taxon>
        <taxon>Agaricales</taxon>
        <taxon>Marasmiineae</taxon>
        <taxon>Mycenaceae</taxon>
        <taxon>Mycena</taxon>
    </lineage>
</organism>
<evidence type="ECO:0000313" key="4">
    <source>
        <dbReference type="Proteomes" id="UP001218218"/>
    </source>
</evidence>